<dbReference type="EMBL" id="CM039434">
    <property type="protein sequence ID" value="KAI4323793.1"/>
    <property type="molecule type" value="Genomic_DNA"/>
</dbReference>
<gene>
    <name evidence="1" type="ORF">L6164_023371</name>
</gene>
<keyword evidence="2" id="KW-1185">Reference proteome</keyword>
<reference evidence="1 2" key="1">
    <citation type="journal article" date="2022" name="DNA Res.">
        <title>Chromosomal-level genome assembly of the orchid tree Bauhinia variegata (Leguminosae; Cercidoideae) supports the allotetraploid origin hypothesis of Bauhinia.</title>
        <authorList>
            <person name="Zhong Y."/>
            <person name="Chen Y."/>
            <person name="Zheng D."/>
            <person name="Pang J."/>
            <person name="Liu Y."/>
            <person name="Luo S."/>
            <person name="Meng S."/>
            <person name="Qian L."/>
            <person name="Wei D."/>
            <person name="Dai S."/>
            <person name="Zhou R."/>
        </authorList>
    </citation>
    <scope>NUCLEOTIDE SEQUENCE [LARGE SCALE GENOMIC DNA]</scope>
    <source>
        <strain evidence="1">BV-YZ2020</strain>
    </source>
</reference>
<proteinExistence type="predicted"/>
<organism evidence="1 2">
    <name type="scientific">Bauhinia variegata</name>
    <name type="common">Purple orchid tree</name>
    <name type="synonym">Phanera variegata</name>
    <dbReference type="NCBI Taxonomy" id="167791"/>
    <lineage>
        <taxon>Eukaryota</taxon>
        <taxon>Viridiplantae</taxon>
        <taxon>Streptophyta</taxon>
        <taxon>Embryophyta</taxon>
        <taxon>Tracheophyta</taxon>
        <taxon>Spermatophyta</taxon>
        <taxon>Magnoliopsida</taxon>
        <taxon>eudicotyledons</taxon>
        <taxon>Gunneridae</taxon>
        <taxon>Pentapetalae</taxon>
        <taxon>rosids</taxon>
        <taxon>fabids</taxon>
        <taxon>Fabales</taxon>
        <taxon>Fabaceae</taxon>
        <taxon>Cercidoideae</taxon>
        <taxon>Cercideae</taxon>
        <taxon>Bauhiniinae</taxon>
        <taxon>Bauhinia</taxon>
    </lineage>
</organism>
<accession>A0ACB9MJD9</accession>
<dbReference type="Proteomes" id="UP000828941">
    <property type="component" value="Chromosome 9"/>
</dbReference>
<evidence type="ECO:0000313" key="2">
    <source>
        <dbReference type="Proteomes" id="UP000828941"/>
    </source>
</evidence>
<comment type="caution">
    <text evidence="1">The sequence shown here is derived from an EMBL/GenBank/DDBJ whole genome shotgun (WGS) entry which is preliminary data.</text>
</comment>
<protein>
    <submittedName>
        <fullName evidence="1">Uncharacterized protein</fullName>
    </submittedName>
</protein>
<name>A0ACB9MJD9_BAUVA</name>
<evidence type="ECO:0000313" key="1">
    <source>
        <dbReference type="EMBL" id="KAI4323793.1"/>
    </source>
</evidence>
<sequence length="373" mass="42611">MGCGIFEVLSMPDESCSIYIPEDIMVDIFSRLPVKSLIRFQSLSKDYAKLFKTTTFISEHLHCSHNNPSLLCITPRKPWKPYFIRSHETKEEIKKADRPMSSLSTGSVIGCCNGLICMYHSRNWSLEALSIWNPATKEFRRIEVPSFISWWACGGEGFGFSAILNDYKIVMHYRNEEQAVYSLSTDTWRGTRVENFLSIYNFGGNPALSANGALFWAGFEKVTSYKRCHCLISFDIDKEVFSKIKLPPGPDIDSEDLSLIQLALYKNSIAVLHETTNHERVDVWVRDEKSAIGECFTWVKLFTVGPFSSVLYAALAIWREEIVIYNWEEDSEDGVVLYHCSPSSNKLKKLPFQFFGGILHCFIYAESLVQINS</sequence>